<dbReference type="Pfam" id="PF13189">
    <property type="entry name" value="Cytidylate_kin2"/>
    <property type="match status" value="1"/>
</dbReference>
<evidence type="ECO:0000313" key="1">
    <source>
        <dbReference type="EMBL" id="ALC06615.1"/>
    </source>
</evidence>
<gene>
    <name evidence="1" type="ORF">CDES_11240</name>
</gene>
<dbReference type="KEGG" id="cdx:CDES_11240"/>
<organism evidence="1 2">
    <name type="scientific">Corynebacterium deserti GIMN1.010</name>
    <dbReference type="NCBI Taxonomy" id="931089"/>
    <lineage>
        <taxon>Bacteria</taxon>
        <taxon>Bacillati</taxon>
        <taxon>Actinomycetota</taxon>
        <taxon>Actinomycetes</taxon>
        <taxon>Mycobacteriales</taxon>
        <taxon>Corynebacteriaceae</taxon>
        <taxon>Corynebacterium</taxon>
    </lineage>
</organism>
<evidence type="ECO:0000313" key="2">
    <source>
        <dbReference type="Proteomes" id="UP000068067"/>
    </source>
</evidence>
<dbReference type="RefSeq" id="WP_053545533.1">
    <property type="nucleotide sequence ID" value="NZ_CP009220.1"/>
</dbReference>
<dbReference type="AlphaFoldDB" id="A0A0M4CHG5"/>
<dbReference type="STRING" id="931089.CDES_11240"/>
<dbReference type="InterPro" id="IPR027417">
    <property type="entry name" value="P-loop_NTPase"/>
</dbReference>
<dbReference type="OrthoDB" id="181905at2"/>
<name>A0A0M4CHG5_9CORY</name>
<evidence type="ECO:0008006" key="3">
    <source>
        <dbReference type="Google" id="ProtNLM"/>
    </source>
</evidence>
<keyword evidence="2" id="KW-1185">Reference proteome</keyword>
<dbReference type="Proteomes" id="UP000068067">
    <property type="component" value="Chromosome"/>
</dbReference>
<dbReference type="Gene3D" id="3.40.50.300">
    <property type="entry name" value="P-loop containing nucleotide triphosphate hydrolases"/>
    <property type="match status" value="1"/>
</dbReference>
<dbReference type="EMBL" id="CP009220">
    <property type="protein sequence ID" value="ALC06615.1"/>
    <property type="molecule type" value="Genomic_DNA"/>
</dbReference>
<reference evidence="1 2" key="1">
    <citation type="submission" date="2014-08" db="EMBL/GenBank/DDBJ databases">
        <title>Complete genome sequence of Corynebacterium deserti GIMN1.010 (=DSM 45689), isolated from desert sand in western China.</title>
        <authorList>
            <person name="Ruckert C."/>
            <person name="Albersmeier A."/>
            <person name="Kalinowski J."/>
        </authorList>
    </citation>
    <scope>NUCLEOTIDE SEQUENCE [LARGE SCALE GENOMIC DNA]</scope>
    <source>
        <strain evidence="1 2">GIMN1.010</strain>
    </source>
</reference>
<dbReference type="PATRIC" id="fig|931089.4.peg.2274"/>
<accession>A0A0M4CHG5</accession>
<sequence>MVGRNDALLLVCVVGTVHVKFIAPLNKHIEPVMYKTGLPTSEAAEESNSEDRFRQEMAWVLYQRNPNRNEGYDLVINTGSMTYEQIVELVVETYTKKYPDYVCVSPTQNPK</sequence>
<proteinExistence type="predicted"/>
<protein>
    <recommendedName>
        <fullName evidence="3">Cytidylate kinase</fullName>
    </recommendedName>
</protein>